<feature type="transmembrane region" description="Helical" evidence="1">
    <location>
        <begin position="23"/>
        <end position="40"/>
    </location>
</feature>
<organism evidence="2">
    <name type="scientific">marine metagenome</name>
    <dbReference type="NCBI Taxonomy" id="408172"/>
    <lineage>
        <taxon>unclassified sequences</taxon>
        <taxon>metagenomes</taxon>
        <taxon>ecological metagenomes</taxon>
    </lineage>
</organism>
<keyword evidence="1" id="KW-0472">Membrane</keyword>
<keyword evidence="1" id="KW-1133">Transmembrane helix</keyword>
<feature type="non-terminal residue" evidence="2">
    <location>
        <position position="136"/>
    </location>
</feature>
<dbReference type="EMBL" id="UINC01228487">
    <property type="protein sequence ID" value="SVE59820.1"/>
    <property type="molecule type" value="Genomic_DNA"/>
</dbReference>
<sequence length="136" mass="14963">VALIGVLVLLADLWTPKARKRQLGWFVVLGLAVVFSLGLNKFTDSGTSQILGYTKDSLTVFFQGLFIMTGILVTLLTISYADRIRSGISEMYALICFALTGMLFAAGATSFVMLFVSVELITITFYVLTSFEQNRL</sequence>
<feature type="transmembrane region" description="Helical" evidence="1">
    <location>
        <begin position="93"/>
        <end position="126"/>
    </location>
</feature>
<feature type="transmembrane region" description="Helical" evidence="1">
    <location>
        <begin position="60"/>
        <end position="81"/>
    </location>
</feature>
<accession>A0A383EU11</accession>
<name>A0A383EU11_9ZZZZ</name>
<gene>
    <name evidence="2" type="ORF">METZ01_LOCUS512674</name>
</gene>
<reference evidence="2" key="1">
    <citation type="submission" date="2018-05" db="EMBL/GenBank/DDBJ databases">
        <authorList>
            <person name="Lanie J.A."/>
            <person name="Ng W.-L."/>
            <person name="Kazmierczak K.M."/>
            <person name="Andrzejewski T.M."/>
            <person name="Davidsen T.M."/>
            <person name="Wayne K.J."/>
            <person name="Tettelin H."/>
            <person name="Glass J.I."/>
            <person name="Rusch D."/>
            <person name="Podicherti R."/>
            <person name="Tsui H.-C.T."/>
            <person name="Winkler M.E."/>
        </authorList>
    </citation>
    <scope>NUCLEOTIDE SEQUENCE</scope>
</reference>
<evidence type="ECO:0000256" key="1">
    <source>
        <dbReference type="SAM" id="Phobius"/>
    </source>
</evidence>
<dbReference type="AlphaFoldDB" id="A0A383EU11"/>
<evidence type="ECO:0008006" key="3">
    <source>
        <dbReference type="Google" id="ProtNLM"/>
    </source>
</evidence>
<proteinExistence type="predicted"/>
<keyword evidence="1" id="KW-0812">Transmembrane</keyword>
<protein>
    <recommendedName>
        <fullName evidence="3">NADH:quinone oxidoreductase/Mrp antiporter membrane subunit domain-containing protein</fullName>
    </recommendedName>
</protein>
<evidence type="ECO:0000313" key="2">
    <source>
        <dbReference type="EMBL" id="SVE59820.1"/>
    </source>
</evidence>
<feature type="non-terminal residue" evidence="2">
    <location>
        <position position="1"/>
    </location>
</feature>